<proteinExistence type="predicted"/>
<dbReference type="PROSITE" id="PS00463">
    <property type="entry name" value="ZN2_CY6_FUNGAL_1"/>
    <property type="match status" value="1"/>
</dbReference>
<keyword evidence="1" id="KW-0479">Metal-binding</keyword>
<evidence type="ECO:0000313" key="6">
    <source>
        <dbReference type="Proteomes" id="UP001362999"/>
    </source>
</evidence>
<dbReference type="InterPro" id="IPR036864">
    <property type="entry name" value="Zn2-C6_fun-type_DNA-bd_sf"/>
</dbReference>
<evidence type="ECO:0000256" key="1">
    <source>
        <dbReference type="ARBA" id="ARBA00022723"/>
    </source>
</evidence>
<organism evidence="5 6">
    <name type="scientific">Favolaschia claudopus</name>
    <dbReference type="NCBI Taxonomy" id="2862362"/>
    <lineage>
        <taxon>Eukaryota</taxon>
        <taxon>Fungi</taxon>
        <taxon>Dikarya</taxon>
        <taxon>Basidiomycota</taxon>
        <taxon>Agaricomycotina</taxon>
        <taxon>Agaricomycetes</taxon>
        <taxon>Agaricomycetidae</taxon>
        <taxon>Agaricales</taxon>
        <taxon>Marasmiineae</taxon>
        <taxon>Mycenaceae</taxon>
        <taxon>Favolaschia</taxon>
    </lineage>
</organism>
<dbReference type="Proteomes" id="UP001362999">
    <property type="component" value="Unassembled WGS sequence"/>
</dbReference>
<comment type="caution">
    <text evidence="5">The sequence shown here is derived from an EMBL/GenBank/DDBJ whole genome shotgun (WGS) entry which is preliminary data.</text>
</comment>
<dbReference type="EMBL" id="JAWWNJ010000001">
    <property type="protein sequence ID" value="KAK7063595.1"/>
    <property type="molecule type" value="Genomic_DNA"/>
</dbReference>
<feature type="region of interest" description="Disordered" evidence="3">
    <location>
        <begin position="655"/>
        <end position="685"/>
    </location>
</feature>
<dbReference type="InterPro" id="IPR007219">
    <property type="entry name" value="XnlR_reg_dom"/>
</dbReference>
<dbReference type="AlphaFoldDB" id="A0AAW0EFH6"/>
<dbReference type="GO" id="GO:0003677">
    <property type="term" value="F:DNA binding"/>
    <property type="evidence" value="ECO:0007669"/>
    <property type="project" value="InterPro"/>
</dbReference>
<keyword evidence="6" id="KW-1185">Reference proteome</keyword>
<dbReference type="SUPFAM" id="SSF57701">
    <property type="entry name" value="Zn2/Cys6 DNA-binding domain"/>
    <property type="match status" value="1"/>
</dbReference>
<dbReference type="Gene3D" id="4.10.240.10">
    <property type="entry name" value="Zn(2)-C6 fungal-type DNA-binding domain"/>
    <property type="match status" value="1"/>
</dbReference>
<dbReference type="PANTHER" id="PTHR46910:SF38">
    <property type="entry name" value="ZN(2)-C6 FUNGAL-TYPE DOMAIN-CONTAINING PROTEIN"/>
    <property type="match status" value="1"/>
</dbReference>
<dbReference type="GO" id="GO:0006351">
    <property type="term" value="P:DNA-templated transcription"/>
    <property type="evidence" value="ECO:0007669"/>
    <property type="project" value="InterPro"/>
</dbReference>
<evidence type="ECO:0000256" key="2">
    <source>
        <dbReference type="ARBA" id="ARBA00023242"/>
    </source>
</evidence>
<dbReference type="PROSITE" id="PS50048">
    <property type="entry name" value="ZN2_CY6_FUNGAL_2"/>
    <property type="match status" value="1"/>
</dbReference>
<sequence length="766" mass="85259">MKSSKSAAATSAGGPGPKRRRMQGSCDQCKKKRIKCNSAETSPEKCSNCVYFKTHCTHLYLSKDNHGSTLNFKNSREHVAAILSPTTVYVPASDPAVLYQSLVEIAKYARNLEELLAISSSSSLNLLSTPFGDIASTDQPAAVAQMEPSSDTSEDEDDGVFVGANIMEPMSRLALRPSSSLSELDESYRFFGKSSYMNFIKTAMDDVDNVANVHTFEAQRPEFWNFQSWHPHPEPLPPLTFPPDDLLQDLIDIYFQHLNPIVFLLHSSTFRASVADGEHLRDHHFGAVVLGVCAIASRHSNDPRVLMAPDAPLHSCGWKYFTQTRPLQTITFPCASNSQFRTLYNLQLCSLTVLFLATADVRACWVISGLGVRLAQEIGAHRRSRYTSGAKLYGELLKRAFWALFSMDTVLNSVLGRPTIANDDFDVELPDAVDDQYLNEANGFQQPPNKPASAAYITSYLKLMIILNRAHRSIYGVKRQKEREAAIVAELDSALNDWVDSIPDHFRWDPNREGVGLDQSASLYMNYYHVQMMIHRPFINPPADAQTSNMPTFPSLAICANAARSCGHVMEVQARRNGYVLHHPHALTALFDSALIILVNVWGNRQQRSPSDVIRAVADIKKCADSLHLYEAYYPAAGRKCDMIKEMLHRAGGNLGSLPKASLKRPTPDDREAEELQPSSRPRTAAQQLDDLELSIQQTDHLFSLPILTEELGRLPIYESFDFQFNFDRPSSESQFSSSDLTGETLADIGASLSGNTSSAEYLHWP</sequence>
<dbReference type="Pfam" id="PF00172">
    <property type="entry name" value="Zn_clus"/>
    <property type="match status" value="1"/>
</dbReference>
<dbReference type="SMART" id="SM00066">
    <property type="entry name" value="GAL4"/>
    <property type="match status" value="1"/>
</dbReference>
<feature type="compositionally biased region" description="Low complexity" evidence="3">
    <location>
        <begin position="1"/>
        <end position="12"/>
    </location>
</feature>
<dbReference type="GO" id="GO:0008270">
    <property type="term" value="F:zinc ion binding"/>
    <property type="evidence" value="ECO:0007669"/>
    <property type="project" value="InterPro"/>
</dbReference>
<evidence type="ECO:0000259" key="4">
    <source>
        <dbReference type="PROSITE" id="PS50048"/>
    </source>
</evidence>
<dbReference type="InterPro" id="IPR001138">
    <property type="entry name" value="Zn2Cys6_DnaBD"/>
</dbReference>
<dbReference type="CDD" id="cd00067">
    <property type="entry name" value="GAL4"/>
    <property type="match status" value="1"/>
</dbReference>
<dbReference type="GO" id="GO:0000981">
    <property type="term" value="F:DNA-binding transcription factor activity, RNA polymerase II-specific"/>
    <property type="evidence" value="ECO:0007669"/>
    <property type="project" value="InterPro"/>
</dbReference>
<name>A0AAW0EFH6_9AGAR</name>
<gene>
    <name evidence="5" type="ORF">R3P38DRAFT_5701</name>
</gene>
<dbReference type="Pfam" id="PF04082">
    <property type="entry name" value="Fungal_trans"/>
    <property type="match status" value="1"/>
</dbReference>
<dbReference type="PANTHER" id="PTHR46910">
    <property type="entry name" value="TRANSCRIPTION FACTOR PDR1"/>
    <property type="match status" value="1"/>
</dbReference>
<dbReference type="InterPro" id="IPR050987">
    <property type="entry name" value="AtrR-like"/>
</dbReference>
<keyword evidence="2" id="KW-0539">Nucleus</keyword>
<protein>
    <submittedName>
        <fullName evidence="5">Zn(2)-C6 fungal-type domain-containing protein</fullName>
    </submittedName>
</protein>
<feature type="region of interest" description="Disordered" evidence="3">
    <location>
        <begin position="1"/>
        <end position="26"/>
    </location>
</feature>
<evidence type="ECO:0000256" key="3">
    <source>
        <dbReference type="SAM" id="MobiDB-lite"/>
    </source>
</evidence>
<dbReference type="CDD" id="cd12148">
    <property type="entry name" value="fungal_TF_MHR"/>
    <property type="match status" value="1"/>
</dbReference>
<accession>A0AAW0EFH6</accession>
<evidence type="ECO:0000313" key="5">
    <source>
        <dbReference type="EMBL" id="KAK7063595.1"/>
    </source>
</evidence>
<feature type="domain" description="Zn(2)-C6 fungal-type" evidence="4">
    <location>
        <begin position="25"/>
        <end position="58"/>
    </location>
</feature>
<reference evidence="5 6" key="1">
    <citation type="journal article" date="2024" name="J Genomics">
        <title>Draft genome sequencing and assembly of Favolaschia claudopus CIRM-BRFM 2984 isolated from oak limbs.</title>
        <authorList>
            <person name="Navarro D."/>
            <person name="Drula E."/>
            <person name="Chaduli D."/>
            <person name="Cazenave R."/>
            <person name="Ahrendt S."/>
            <person name="Wang J."/>
            <person name="Lipzen A."/>
            <person name="Daum C."/>
            <person name="Barry K."/>
            <person name="Grigoriev I.V."/>
            <person name="Favel A."/>
            <person name="Rosso M.N."/>
            <person name="Martin F."/>
        </authorList>
    </citation>
    <scope>NUCLEOTIDE SEQUENCE [LARGE SCALE GENOMIC DNA]</scope>
    <source>
        <strain evidence="5 6">CIRM-BRFM 2984</strain>
    </source>
</reference>
<dbReference type="SMART" id="SM00906">
    <property type="entry name" value="Fungal_trans"/>
    <property type="match status" value="1"/>
</dbReference>